<dbReference type="Proteomes" id="UP000326831">
    <property type="component" value="Chromosome"/>
</dbReference>
<dbReference type="GO" id="GO:0003700">
    <property type="term" value="F:DNA-binding transcription factor activity"/>
    <property type="evidence" value="ECO:0007669"/>
    <property type="project" value="InterPro"/>
</dbReference>
<dbReference type="InterPro" id="IPR039422">
    <property type="entry name" value="MarR/SlyA-like"/>
</dbReference>
<dbReference type="PANTHER" id="PTHR33164">
    <property type="entry name" value="TRANSCRIPTIONAL REGULATOR, MARR FAMILY"/>
    <property type="match status" value="1"/>
</dbReference>
<dbReference type="Gene3D" id="1.10.10.10">
    <property type="entry name" value="Winged helix-like DNA-binding domain superfamily/Winged helix DNA-binding domain"/>
    <property type="match status" value="1"/>
</dbReference>
<organism evidence="2 3">
    <name type="scientific">Streptomyces subrutilus</name>
    <dbReference type="NCBI Taxonomy" id="36818"/>
    <lineage>
        <taxon>Bacteria</taxon>
        <taxon>Bacillati</taxon>
        <taxon>Actinomycetota</taxon>
        <taxon>Actinomycetes</taxon>
        <taxon>Kitasatosporales</taxon>
        <taxon>Streptomycetaceae</taxon>
        <taxon>Streptomyces</taxon>
    </lineage>
</organism>
<dbReference type="InterPro" id="IPR000835">
    <property type="entry name" value="HTH_MarR-typ"/>
</dbReference>
<dbReference type="SUPFAM" id="SSF46785">
    <property type="entry name" value="Winged helix' DNA-binding domain"/>
    <property type="match status" value="1"/>
</dbReference>
<keyword evidence="3" id="KW-1185">Reference proteome</keyword>
<name>A0A5P2UNN9_9ACTN</name>
<proteinExistence type="predicted"/>
<dbReference type="PROSITE" id="PS51257">
    <property type="entry name" value="PROKAR_LIPOPROTEIN"/>
    <property type="match status" value="1"/>
</dbReference>
<dbReference type="PRINTS" id="PR00598">
    <property type="entry name" value="HTHMARR"/>
</dbReference>
<dbReference type="EMBL" id="CP023701">
    <property type="protein sequence ID" value="QEU79915.1"/>
    <property type="molecule type" value="Genomic_DNA"/>
</dbReference>
<dbReference type="GO" id="GO:0006950">
    <property type="term" value="P:response to stress"/>
    <property type="evidence" value="ECO:0007669"/>
    <property type="project" value="TreeGrafter"/>
</dbReference>
<sequence>MERTLAGFPIPLPPRPPIHLPVATILFYGCPKQQDGRGQQVTTSAAANSTTRYAELARQLTGIGAVKRDLARILPPDCPPGAAAVLTVLDRHGEMRLSRLTELMAIDISVTSRHVAHVADRGWIERERDPGDARCRILRLTPAGRTLLAELGARYTAALERALAGWSAQDIDVLNTLLARLRSSF</sequence>
<gene>
    <name evidence="2" type="ORF">CP968_17680</name>
</gene>
<dbReference type="Pfam" id="PF01047">
    <property type="entry name" value="MarR"/>
    <property type="match status" value="1"/>
</dbReference>
<evidence type="ECO:0000259" key="1">
    <source>
        <dbReference type="PROSITE" id="PS50995"/>
    </source>
</evidence>
<dbReference type="PROSITE" id="PS50995">
    <property type="entry name" value="HTH_MARR_2"/>
    <property type="match status" value="1"/>
</dbReference>
<dbReference type="PANTHER" id="PTHR33164:SF57">
    <property type="entry name" value="MARR-FAMILY TRANSCRIPTIONAL REGULATOR"/>
    <property type="match status" value="1"/>
</dbReference>
<accession>A0A5P2UNN9</accession>
<dbReference type="SMART" id="SM00347">
    <property type="entry name" value="HTH_MARR"/>
    <property type="match status" value="1"/>
</dbReference>
<dbReference type="AlphaFoldDB" id="A0A5P2UNN9"/>
<protein>
    <submittedName>
        <fullName evidence="2">MarR family transcriptional regulator</fullName>
    </submittedName>
</protein>
<feature type="domain" description="HTH marR-type" evidence="1">
    <location>
        <begin position="53"/>
        <end position="183"/>
    </location>
</feature>
<reference evidence="2 3" key="1">
    <citation type="submission" date="2017-09" db="EMBL/GenBank/DDBJ databases">
        <authorList>
            <person name="Lee N."/>
            <person name="Cho B.-K."/>
        </authorList>
    </citation>
    <scope>NUCLEOTIDE SEQUENCE [LARGE SCALE GENOMIC DNA]</scope>
    <source>
        <strain evidence="2 3">ATCC 27467</strain>
    </source>
</reference>
<evidence type="ECO:0000313" key="2">
    <source>
        <dbReference type="EMBL" id="QEU79915.1"/>
    </source>
</evidence>
<evidence type="ECO:0000313" key="3">
    <source>
        <dbReference type="Proteomes" id="UP000326831"/>
    </source>
</evidence>
<dbReference type="OrthoDB" id="3778086at2"/>
<dbReference type="KEGG" id="ssub:CP968_17680"/>
<dbReference type="InterPro" id="IPR036388">
    <property type="entry name" value="WH-like_DNA-bd_sf"/>
</dbReference>
<dbReference type="InterPro" id="IPR036390">
    <property type="entry name" value="WH_DNA-bd_sf"/>
</dbReference>